<feature type="region of interest" description="Disordered" evidence="1">
    <location>
        <begin position="352"/>
        <end position="397"/>
    </location>
</feature>
<dbReference type="Proteomes" id="UP001219525">
    <property type="component" value="Unassembled WGS sequence"/>
</dbReference>
<evidence type="ECO:0000313" key="2">
    <source>
        <dbReference type="EMBL" id="KAJ7209974.1"/>
    </source>
</evidence>
<dbReference type="EMBL" id="JARJCW010000029">
    <property type="protein sequence ID" value="KAJ7209974.1"/>
    <property type="molecule type" value="Genomic_DNA"/>
</dbReference>
<sequence length="397" mass="43930">MAAGGIQHLLPVGAMRWRRMGLRQRGAVSMRKGRRMRVLRVPSTVTGGPKPQAGKGVLGEMVYDGHTWAPAIEAIDMNIYIRDPATKNVHPGASDLAKSQADIVVLIRRMIRHFMGKSAFQAIYPDKETFTIDWKKFYLGLNTRLLTDAYERYIQWVGEETGIATPQVSIEPNMLKRTLAGYGTDDEDGPSPPKRANILKYVPSCRRTGWSKIDWQKTLLMEEGAVLRKIFCALQDFSRSPGLEQLLYPCWKAGFGSSAVTAAVAPYPIFKDLNPSDHRERVTPDFVGTWSGDVTFQRRLLLLVELKPLLIPYSEWFSETGWIRAQMIFEIQTKARVTVGIRRMALAGMLTPTLDENQGPAGGTDSALGGHLSVRGSDVPASASGRQAPAFGLSQPG</sequence>
<comment type="caution">
    <text evidence="2">The sequence shown here is derived from an EMBL/GenBank/DDBJ whole genome shotgun (WGS) entry which is preliminary data.</text>
</comment>
<organism evidence="2 3">
    <name type="scientific">Mycena pura</name>
    <dbReference type="NCBI Taxonomy" id="153505"/>
    <lineage>
        <taxon>Eukaryota</taxon>
        <taxon>Fungi</taxon>
        <taxon>Dikarya</taxon>
        <taxon>Basidiomycota</taxon>
        <taxon>Agaricomycotina</taxon>
        <taxon>Agaricomycetes</taxon>
        <taxon>Agaricomycetidae</taxon>
        <taxon>Agaricales</taxon>
        <taxon>Marasmiineae</taxon>
        <taxon>Mycenaceae</taxon>
        <taxon>Mycena</taxon>
    </lineage>
</organism>
<evidence type="ECO:0000313" key="3">
    <source>
        <dbReference type="Proteomes" id="UP001219525"/>
    </source>
</evidence>
<keyword evidence="3" id="KW-1185">Reference proteome</keyword>
<protein>
    <submittedName>
        <fullName evidence="2">Uncharacterized protein</fullName>
    </submittedName>
</protein>
<dbReference type="AlphaFoldDB" id="A0AAD6YAA9"/>
<evidence type="ECO:0000256" key="1">
    <source>
        <dbReference type="SAM" id="MobiDB-lite"/>
    </source>
</evidence>
<name>A0AAD6YAA9_9AGAR</name>
<gene>
    <name evidence="2" type="ORF">GGX14DRAFT_394772</name>
</gene>
<proteinExistence type="predicted"/>
<reference evidence="2" key="1">
    <citation type="submission" date="2023-03" db="EMBL/GenBank/DDBJ databases">
        <title>Massive genome expansion in bonnet fungi (Mycena s.s.) driven by repeated elements and novel gene families across ecological guilds.</title>
        <authorList>
            <consortium name="Lawrence Berkeley National Laboratory"/>
            <person name="Harder C.B."/>
            <person name="Miyauchi S."/>
            <person name="Viragh M."/>
            <person name="Kuo A."/>
            <person name="Thoen E."/>
            <person name="Andreopoulos B."/>
            <person name="Lu D."/>
            <person name="Skrede I."/>
            <person name="Drula E."/>
            <person name="Henrissat B."/>
            <person name="Morin E."/>
            <person name="Kohler A."/>
            <person name="Barry K."/>
            <person name="LaButti K."/>
            <person name="Morin E."/>
            <person name="Salamov A."/>
            <person name="Lipzen A."/>
            <person name="Mereny Z."/>
            <person name="Hegedus B."/>
            <person name="Baldrian P."/>
            <person name="Stursova M."/>
            <person name="Weitz H."/>
            <person name="Taylor A."/>
            <person name="Grigoriev I.V."/>
            <person name="Nagy L.G."/>
            <person name="Martin F."/>
            <person name="Kauserud H."/>
        </authorList>
    </citation>
    <scope>NUCLEOTIDE SEQUENCE</scope>
    <source>
        <strain evidence="2">9144</strain>
    </source>
</reference>
<accession>A0AAD6YAA9</accession>